<dbReference type="InterPro" id="IPR050738">
    <property type="entry name" value="Sulfatase"/>
</dbReference>
<feature type="signal peptide" evidence="5">
    <location>
        <begin position="1"/>
        <end position="25"/>
    </location>
</feature>
<dbReference type="InterPro" id="IPR000917">
    <property type="entry name" value="Sulfatase_N"/>
</dbReference>
<sequence>MPRSRSWLPLLALLLLPLLSAIATAADDTRPNILFLFTDDQAPWALNASGYDQAHTPVLDSLVKEGVYLTNAFTVTPVCSPSRASLMTSQYGSELGITDWLHPQREPEAGLKPGTLTWAKVLQDAGYRTGLVGKWHLGLTDAMHPTKFGYDYFMGFRGGGNSPKNPTLEKNGETKKFEGLTPDILTNHALEFLNVDSDKPFCLSVHYRAPHAAWLPVADEDWAPFKDLDPMIPNPDYPKLNVDRVKKMTREYLASVASVDRNVGRILNLLKEKNLDDNTIVIFSSDHGYNMGHNGIWHKGNGHWVLTENPPFTKNIPKGQRPNMYDNSIRVPTMIRWPGVVQAGSTIDKTVSNLDWFPTLLEMAGAELPADAKIHGNSFVPLLKGDDAKWDNDFYAEYSTKHQSHTHMRMIRTSEWKLIRDFLNEGRDELYHLTEDPAEANNLIASNSPEVQSVIKQLDAKILANMQAINDPVLKEAKAKSSN</sequence>
<evidence type="ECO:0000313" key="7">
    <source>
        <dbReference type="EMBL" id="PQO39728.1"/>
    </source>
</evidence>
<evidence type="ECO:0000259" key="6">
    <source>
        <dbReference type="Pfam" id="PF00884"/>
    </source>
</evidence>
<dbReference type="Gene3D" id="3.30.1120.10">
    <property type="match status" value="1"/>
</dbReference>
<keyword evidence="2" id="KW-0479">Metal-binding</keyword>
<keyword evidence="5" id="KW-0732">Signal</keyword>
<dbReference type="PANTHER" id="PTHR42693">
    <property type="entry name" value="ARYLSULFATASE FAMILY MEMBER"/>
    <property type="match status" value="1"/>
</dbReference>
<dbReference type="Proteomes" id="UP000238322">
    <property type="component" value="Unassembled WGS sequence"/>
</dbReference>
<dbReference type="OrthoDB" id="237120at2"/>
<comment type="similarity">
    <text evidence="1">Belongs to the sulfatase family.</text>
</comment>
<organism evidence="7 8">
    <name type="scientific">Blastopirellula marina</name>
    <dbReference type="NCBI Taxonomy" id="124"/>
    <lineage>
        <taxon>Bacteria</taxon>
        <taxon>Pseudomonadati</taxon>
        <taxon>Planctomycetota</taxon>
        <taxon>Planctomycetia</taxon>
        <taxon>Pirellulales</taxon>
        <taxon>Pirellulaceae</taxon>
        <taxon>Blastopirellula</taxon>
    </lineage>
</organism>
<accession>A0A2S8G5K6</accession>
<dbReference type="PROSITE" id="PS00149">
    <property type="entry name" value="SULFATASE_2"/>
    <property type="match status" value="1"/>
</dbReference>
<gene>
    <name evidence="7" type="ORF">C5Y83_02985</name>
</gene>
<dbReference type="Pfam" id="PF00884">
    <property type="entry name" value="Sulfatase"/>
    <property type="match status" value="1"/>
</dbReference>
<evidence type="ECO:0000256" key="1">
    <source>
        <dbReference type="ARBA" id="ARBA00008779"/>
    </source>
</evidence>
<dbReference type="RefSeq" id="WP_105328165.1">
    <property type="nucleotide sequence ID" value="NZ_PUHY01000004.1"/>
</dbReference>
<evidence type="ECO:0000313" key="8">
    <source>
        <dbReference type="Proteomes" id="UP000238322"/>
    </source>
</evidence>
<protein>
    <submittedName>
        <fullName evidence="7">N-acetylgalactosamine 6-sulfate sulfatase</fullName>
    </submittedName>
</protein>
<evidence type="ECO:0000256" key="3">
    <source>
        <dbReference type="ARBA" id="ARBA00022801"/>
    </source>
</evidence>
<dbReference type="GO" id="GO:0046872">
    <property type="term" value="F:metal ion binding"/>
    <property type="evidence" value="ECO:0007669"/>
    <property type="project" value="UniProtKB-KW"/>
</dbReference>
<dbReference type="GO" id="GO:0004065">
    <property type="term" value="F:arylsulfatase activity"/>
    <property type="evidence" value="ECO:0007669"/>
    <property type="project" value="TreeGrafter"/>
</dbReference>
<dbReference type="InterPro" id="IPR017850">
    <property type="entry name" value="Alkaline_phosphatase_core_sf"/>
</dbReference>
<reference evidence="7 8" key="1">
    <citation type="submission" date="2018-02" db="EMBL/GenBank/DDBJ databases">
        <title>Comparative genomes isolates from brazilian mangrove.</title>
        <authorList>
            <person name="Araujo J.E."/>
            <person name="Taketani R.G."/>
            <person name="Silva M.C.P."/>
            <person name="Loureco M.V."/>
            <person name="Andreote F.D."/>
        </authorList>
    </citation>
    <scope>NUCLEOTIDE SEQUENCE [LARGE SCALE GENOMIC DNA]</scope>
    <source>
        <strain evidence="7 8">Hex-1 MGV</strain>
    </source>
</reference>
<dbReference type="PANTHER" id="PTHR42693:SF53">
    <property type="entry name" value="ENDO-4-O-SULFATASE"/>
    <property type="match status" value="1"/>
</dbReference>
<evidence type="ECO:0000256" key="2">
    <source>
        <dbReference type="ARBA" id="ARBA00022723"/>
    </source>
</evidence>
<proteinExistence type="inferred from homology"/>
<evidence type="ECO:0000256" key="4">
    <source>
        <dbReference type="ARBA" id="ARBA00022837"/>
    </source>
</evidence>
<evidence type="ECO:0000256" key="5">
    <source>
        <dbReference type="SAM" id="SignalP"/>
    </source>
</evidence>
<keyword evidence="4" id="KW-0106">Calcium</keyword>
<dbReference type="Gene3D" id="3.40.720.10">
    <property type="entry name" value="Alkaline Phosphatase, subunit A"/>
    <property type="match status" value="1"/>
</dbReference>
<keyword evidence="3" id="KW-0378">Hydrolase</keyword>
<name>A0A2S8G5K6_9BACT</name>
<comment type="caution">
    <text evidence="7">The sequence shown here is derived from an EMBL/GenBank/DDBJ whole genome shotgun (WGS) entry which is preliminary data.</text>
</comment>
<dbReference type="EMBL" id="PUHY01000004">
    <property type="protein sequence ID" value="PQO39728.1"/>
    <property type="molecule type" value="Genomic_DNA"/>
</dbReference>
<dbReference type="SUPFAM" id="SSF53649">
    <property type="entry name" value="Alkaline phosphatase-like"/>
    <property type="match status" value="1"/>
</dbReference>
<dbReference type="AlphaFoldDB" id="A0A2S8G5K6"/>
<dbReference type="InterPro" id="IPR024607">
    <property type="entry name" value="Sulfatase_CS"/>
</dbReference>
<feature type="chain" id="PRO_5015438133" evidence="5">
    <location>
        <begin position="26"/>
        <end position="483"/>
    </location>
</feature>
<feature type="domain" description="Sulfatase N-terminal" evidence="6">
    <location>
        <begin position="31"/>
        <end position="366"/>
    </location>
</feature>